<evidence type="ECO:0000313" key="2">
    <source>
        <dbReference type="Proteomes" id="UP000008547"/>
    </source>
</evidence>
<dbReference type="AlphaFoldDB" id="B0BU77"/>
<proteinExistence type="predicted"/>
<reference evidence="1 2" key="1">
    <citation type="journal article" date="2008" name="PLoS ONE">
        <title>Genome biology of Actinobacillus pleuropneumoniae JL03, an isolate of serotype 3 prevalent in China.</title>
        <authorList>
            <person name="Xu Z."/>
            <person name="Zhou Y."/>
            <person name="Li L."/>
            <person name="Zhou R."/>
            <person name="Xiao S."/>
            <person name="Wan Y."/>
            <person name="Zhang S."/>
            <person name="Wang K."/>
            <person name="Li W."/>
            <person name="Li L."/>
            <person name="Jin H."/>
            <person name="Kang M."/>
            <person name="Dalai B."/>
            <person name="Li T."/>
            <person name="Liu L."/>
            <person name="Cheng Y."/>
            <person name="Zhang L."/>
            <person name="Xu T."/>
            <person name="Zheng H."/>
            <person name="Pu S."/>
            <person name="Wang B."/>
            <person name="Gu W."/>
            <person name="Zhang X.L."/>
            <person name="Zhu G.-F."/>
            <person name="Wang S."/>
            <person name="Zhao G.-P."/>
            <person name="Chen H."/>
        </authorList>
    </citation>
    <scope>NUCLEOTIDE SEQUENCE [LARGE SCALE GENOMIC DNA]</scope>
    <source>
        <strain evidence="1 2">JL03</strain>
    </source>
</reference>
<organism evidence="1 2">
    <name type="scientific">Actinobacillus pleuropneumoniae serotype 3 (strain JL03)</name>
    <dbReference type="NCBI Taxonomy" id="434271"/>
    <lineage>
        <taxon>Bacteria</taxon>
        <taxon>Pseudomonadati</taxon>
        <taxon>Pseudomonadota</taxon>
        <taxon>Gammaproteobacteria</taxon>
        <taxon>Pasteurellales</taxon>
        <taxon>Pasteurellaceae</taxon>
        <taxon>Actinobacillus</taxon>
    </lineage>
</organism>
<gene>
    <name evidence="1" type="ordered locus">APJL_0501</name>
</gene>
<dbReference type="EMBL" id="CP000687">
    <property type="protein sequence ID" value="ABY69082.1"/>
    <property type="molecule type" value="Genomic_DNA"/>
</dbReference>
<dbReference type="Proteomes" id="UP000008547">
    <property type="component" value="Chromosome"/>
</dbReference>
<dbReference type="HOGENOM" id="CLU_206291_0_0_6"/>
<sequence>MIDYLSFNLNKEKKMMTEEYREFLEKSVAQGIKDYEEGRVYTSEQFYERAMKAIAQVEKDMQDAA</sequence>
<accession>B0BU77</accession>
<dbReference type="KEGG" id="apj:APJL_0501"/>
<protein>
    <submittedName>
        <fullName evidence="1">Uncharacterized protein</fullName>
    </submittedName>
</protein>
<evidence type="ECO:0000313" key="1">
    <source>
        <dbReference type="EMBL" id="ABY69082.1"/>
    </source>
</evidence>
<name>B0BU77_ACTPJ</name>